<dbReference type="EMBL" id="JAOQBH010000018">
    <property type="protein sequence ID" value="KAJ4122984.1"/>
    <property type="molecule type" value="Genomic_DNA"/>
</dbReference>
<keyword evidence="3" id="KW-1185">Reference proteome</keyword>
<reference evidence="2" key="1">
    <citation type="submission" date="2022-09" db="EMBL/GenBank/DDBJ databases">
        <title>Fusarium specimens isolated from Avocado Roots.</title>
        <authorList>
            <person name="Stajich J."/>
            <person name="Roper C."/>
            <person name="Heimlech-Rivalta G."/>
        </authorList>
    </citation>
    <scope>NUCLEOTIDE SEQUENCE</scope>
    <source>
        <strain evidence="2">CF00095</strain>
    </source>
</reference>
<name>A0ABQ8R162_FUSEQ</name>
<evidence type="ECO:0000313" key="3">
    <source>
        <dbReference type="Proteomes" id="UP001152024"/>
    </source>
</evidence>
<protein>
    <submittedName>
        <fullName evidence="2">Uncharacterized protein</fullName>
    </submittedName>
</protein>
<accession>A0ABQ8R162</accession>
<dbReference type="Proteomes" id="UP001152024">
    <property type="component" value="Unassembled WGS sequence"/>
</dbReference>
<organism evidence="2 3">
    <name type="scientific">Fusarium equiseti</name>
    <name type="common">Fusarium scirpi</name>
    <dbReference type="NCBI Taxonomy" id="61235"/>
    <lineage>
        <taxon>Eukaryota</taxon>
        <taxon>Fungi</taxon>
        <taxon>Dikarya</taxon>
        <taxon>Ascomycota</taxon>
        <taxon>Pezizomycotina</taxon>
        <taxon>Sordariomycetes</taxon>
        <taxon>Hypocreomycetidae</taxon>
        <taxon>Hypocreales</taxon>
        <taxon>Nectriaceae</taxon>
        <taxon>Fusarium</taxon>
        <taxon>Fusarium incarnatum-equiseti species complex</taxon>
    </lineage>
</organism>
<feature type="region of interest" description="Disordered" evidence="1">
    <location>
        <begin position="33"/>
        <end position="64"/>
    </location>
</feature>
<evidence type="ECO:0000256" key="1">
    <source>
        <dbReference type="SAM" id="MobiDB-lite"/>
    </source>
</evidence>
<proteinExistence type="predicted"/>
<gene>
    <name evidence="2" type="ORF">NW768_009976</name>
</gene>
<evidence type="ECO:0000313" key="2">
    <source>
        <dbReference type="EMBL" id="KAJ4122984.1"/>
    </source>
</evidence>
<comment type="caution">
    <text evidence="2">The sequence shown here is derived from an EMBL/GenBank/DDBJ whole genome shotgun (WGS) entry which is preliminary data.</text>
</comment>
<feature type="compositionally biased region" description="Basic and acidic residues" evidence="1">
    <location>
        <begin position="35"/>
        <end position="44"/>
    </location>
</feature>
<sequence length="356" mass="39913">MPKVPGKSSLKATAKKTTRYVKVLKQAVKLTVANNREKKADEKAKKKPSYQPQDIMSPDGDAEEEESWNIVYHEDVANGSSRLDDRDTAEEIEMAAHSHLIHITFQSAEKNSHSEEAAYFHPSLRLISTIKPPKNKKNLDKSGHSHSTQATMALITWRNDSDASSISSDDSLDTSSTFSFQEIHTNEPTSLFELEMPTPTDSSLSFTPPATPSTVTELSGQERWEDLVATYRQAVNHVRQIEDEMADLRYKTFQPDINLDNDDRRIYQKSRPQSLFSITDEMAPTFRMWEGTHVSPNLVQGANHLKLELNEAVELSVVTLDTLSGKKTMISLTAKSSGANIKQLLGFWEFGLSIDV</sequence>